<name>A0AAV5DKQ2_ELECO</name>
<proteinExistence type="inferred from homology"/>
<evidence type="ECO:0000256" key="3">
    <source>
        <dbReference type="ARBA" id="ARBA00022840"/>
    </source>
</evidence>
<dbReference type="Proteomes" id="UP001054889">
    <property type="component" value="Unassembled WGS sequence"/>
</dbReference>
<dbReference type="GO" id="GO:0140662">
    <property type="term" value="F:ATP-dependent protein folding chaperone"/>
    <property type="evidence" value="ECO:0007669"/>
    <property type="project" value="InterPro"/>
</dbReference>
<reference evidence="4" key="2">
    <citation type="submission" date="2021-12" db="EMBL/GenBank/DDBJ databases">
        <title>Resequencing data analysis of finger millet.</title>
        <authorList>
            <person name="Hatakeyama M."/>
            <person name="Aluri S."/>
            <person name="Balachadran M.T."/>
            <person name="Sivarajan S.R."/>
            <person name="Poveda L."/>
            <person name="Shimizu-Inatsugi R."/>
            <person name="Schlapbach R."/>
            <person name="Sreeman S.M."/>
            <person name="Shimizu K.K."/>
        </authorList>
    </citation>
    <scope>NUCLEOTIDE SEQUENCE</scope>
</reference>
<reference evidence="4" key="1">
    <citation type="journal article" date="2018" name="DNA Res.">
        <title>Multiple hybrid de novo genome assembly of finger millet, an orphan allotetraploid crop.</title>
        <authorList>
            <person name="Hatakeyama M."/>
            <person name="Aluri S."/>
            <person name="Balachadran M.T."/>
            <person name="Sivarajan S.R."/>
            <person name="Patrignani A."/>
            <person name="Gruter S."/>
            <person name="Poveda L."/>
            <person name="Shimizu-Inatsugi R."/>
            <person name="Baeten J."/>
            <person name="Francoijs K.J."/>
            <person name="Nataraja K.N."/>
            <person name="Reddy Y.A.N."/>
            <person name="Phadnis S."/>
            <person name="Ravikumar R.L."/>
            <person name="Schlapbach R."/>
            <person name="Sreeman S.M."/>
            <person name="Shimizu K.K."/>
        </authorList>
    </citation>
    <scope>NUCLEOTIDE SEQUENCE</scope>
</reference>
<dbReference type="PROSITE" id="PS01036">
    <property type="entry name" value="HSP70_3"/>
    <property type="match status" value="1"/>
</dbReference>
<organism evidence="4 5">
    <name type="scientific">Eleusine coracana subsp. coracana</name>
    <dbReference type="NCBI Taxonomy" id="191504"/>
    <lineage>
        <taxon>Eukaryota</taxon>
        <taxon>Viridiplantae</taxon>
        <taxon>Streptophyta</taxon>
        <taxon>Embryophyta</taxon>
        <taxon>Tracheophyta</taxon>
        <taxon>Spermatophyta</taxon>
        <taxon>Magnoliopsida</taxon>
        <taxon>Liliopsida</taxon>
        <taxon>Poales</taxon>
        <taxon>Poaceae</taxon>
        <taxon>PACMAD clade</taxon>
        <taxon>Chloridoideae</taxon>
        <taxon>Cynodonteae</taxon>
        <taxon>Eleusininae</taxon>
        <taxon>Eleusine</taxon>
    </lineage>
</organism>
<sequence>MLKSPSDVVFNIKSLIGMQFDDCHVQEMREKVSFRIIEGPRGEAWVEIHGMKLSPEEITSTIFSRLKDVVLMDKFYDTLKVVISVPAFFSVEQREAIKSAGERAGLDVLNIIDEPKAAALSSTTIKEGNVVVFGMGSGSYSVSILHMSGTSIKTIAQTGGHTVGGDMFDDILVDYFVKQIMELYSVDIRGDRFAMMTLVQAAEEAKVELSSQSKVTVSLPYLTASTEGAVDLDCSISRPEFEKLVHKLVKMIEDECQSILKEADFSKKDISEVVLVGGMTKVPKIQKMISKVFGKQPSTRVKPEEAVVIGSAIQAALIV</sequence>
<evidence type="ECO:0000256" key="1">
    <source>
        <dbReference type="ARBA" id="ARBA00007381"/>
    </source>
</evidence>
<dbReference type="GO" id="GO:0005524">
    <property type="term" value="F:ATP binding"/>
    <property type="evidence" value="ECO:0007669"/>
    <property type="project" value="UniProtKB-KW"/>
</dbReference>
<dbReference type="FunFam" id="3.90.640.10:FF:000003">
    <property type="entry name" value="Molecular chaperone DnaK"/>
    <property type="match status" value="1"/>
</dbReference>
<evidence type="ECO:0000256" key="2">
    <source>
        <dbReference type="ARBA" id="ARBA00022741"/>
    </source>
</evidence>
<dbReference type="Pfam" id="PF00012">
    <property type="entry name" value="HSP70"/>
    <property type="match status" value="1"/>
</dbReference>
<protein>
    <submittedName>
        <fullName evidence="4">Uncharacterized protein</fullName>
    </submittedName>
</protein>
<keyword evidence="5" id="KW-1185">Reference proteome</keyword>
<dbReference type="InterPro" id="IPR043129">
    <property type="entry name" value="ATPase_NBD"/>
</dbReference>
<dbReference type="InterPro" id="IPR013126">
    <property type="entry name" value="Hsp_70_fam"/>
</dbReference>
<evidence type="ECO:0000313" key="4">
    <source>
        <dbReference type="EMBL" id="GJN10746.1"/>
    </source>
</evidence>
<dbReference type="SUPFAM" id="SSF53067">
    <property type="entry name" value="Actin-like ATPase domain"/>
    <property type="match status" value="2"/>
</dbReference>
<keyword evidence="2" id="KW-0547">Nucleotide-binding</keyword>
<evidence type="ECO:0000313" key="5">
    <source>
        <dbReference type="Proteomes" id="UP001054889"/>
    </source>
</evidence>
<dbReference type="AlphaFoldDB" id="A0AAV5DKQ2"/>
<dbReference type="Gene3D" id="3.30.420.40">
    <property type="match status" value="2"/>
</dbReference>
<dbReference type="InterPro" id="IPR018181">
    <property type="entry name" value="Heat_shock_70_CS"/>
</dbReference>
<gene>
    <name evidence="4" type="primary">ga28865</name>
    <name evidence="4" type="ORF">PR202_ga28865</name>
</gene>
<comment type="caution">
    <text evidence="4">The sequence shown here is derived from an EMBL/GenBank/DDBJ whole genome shotgun (WGS) entry which is preliminary data.</text>
</comment>
<keyword evidence="3" id="KW-0067">ATP-binding</keyword>
<accession>A0AAV5DKQ2</accession>
<dbReference type="FunFam" id="3.30.420.40:FF:000028">
    <property type="entry name" value="heat shock 70 kDa protein-like"/>
    <property type="match status" value="1"/>
</dbReference>
<comment type="similarity">
    <text evidence="1">Belongs to the heat shock protein 70 family.</text>
</comment>
<dbReference type="PANTHER" id="PTHR19375">
    <property type="entry name" value="HEAT SHOCK PROTEIN 70KDA"/>
    <property type="match status" value="1"/>
</dbReference>
<dbReference type="Gene3D" id="3.90.640.10">
    <property type="entry name" value="Actin, Chain A, domain 4"/>
    <property type="match status" value="1"/>
</dbReference>
<dbReference type="EMBL" id="BQKI01000018">
    <property type="protein sequence ID" value="GJN10746.1"/>
    <property type="molecule type" value="Genomic_DNA"/>
</dbReference>